<protein>
    <recommendedName>
        <fullName evidence="12">Peptidase A1 domain-containing protein</fullName>
    </recommendedName>
</protein>
<keyword evidence="8" id="KW-1015">Disulfide bond</keyword>
<keyword evidence="11" id="KW-1133">Transmembrane helix</keyword>
<evidence type="ECO:0000256" key="10">
    <source>
        <dbReference type="SAM" id="MobiDB-lite"/>
    </source>
</evidence>
<dbReference type="GO" id="GO:0006508">
    <property type="term" value="P:proteolysis"/>
    <property type="evidence" value="ECO:0007669"/>
    <property type="project" value="UniProtKB-KW"/>
</dbReference>
<feature type="active site" evidence="7">
    <location>
        <position position="306"/>
    </location>
</feature>
<dbReference type="InterPro" id="IPR032861">
    <property type="entry name" value="TAXi_N"/>
</dbReference>
<feature type="active site" evidence="7">
    <location>
        <position position="73"/>
    </location>
</feature>
<keyword evidence="4 9" id="KW-0064">Aspartyl protease</keyword>
<dbReference type="EMBL" id="BRXZ01002823">
    <property type="protein sequence ID" value="GMH70920.1"/>
    <property type="molecule type" value="Genomic_DNA"/>
</dbReference>
<keyword evidence="2 9" id="KW-0645">Protease</keyword>
<organism evidence="13 14">
    <name type="scientific">Triparma retinervis</name>
    <dbReference type="NCBI Taxonomy" id="2557542"/>
    <lineage>
        <taxon>Eukaryota</taxon>
        <taxon>Sar</taxon>
        <taxon>Stramenopiles</taxon>
        <taxon>Ochrophyta</taxon>
        <taxon>Bolidophyceae</taxon>
        <taxon>Parmales</taxon>
        <taxon>Triparmaceae</taxon>
        <taxon>Triparma</taxon>
    </lineage>
</organism>
<feature type="transmembrane region" description="Helical" evidence="11">
    <location>
        <begin position="815"/>
        <end position="836"/>
    </location>
</feature>
<dbReference type="PANTHER" id="PTHR47965">
    <property type="entry name" value="ASPARTYL PROTEASE-RELATED"/>
    <property type="match status" value="1"/>
</dbReference>
<dbReference type="PROSITE" id="PS00141">
    <property type="entry name" value="ASP_PROTEASE"/>
    <property type="match status" value="1"/>
</dbReference>
<dbReference type="AlphaFoldDB" id="A0A9W7AJ70"/>
<keyword evidence="11" id="KW-0472">Membrane</keyword>
<dbReference type="Proteomes" id="UP001165082">
    <property type="component" value="Unassembled WGS sequence"/>
</dbReference>
<evidence type="ECO:0000256" key="2">
    <source>
        <dbReference type="ARBA" id="ARBA00022670"/>
    </source>
</evidence>
<keyword evidence="6" id="KW-0865">Zymogen</keyword>
<evidence type="ECO:0000259" key="12">
    <source>
        <dbReference type="PROSITE" id="PS51767"/>
    </source>
</evidence>
<keyword evidence="3" id="KW-0732">Signal</keyword>
<dbReference type="PROSITE" id="PS51767">
    <property type="entry name" value="PEPTIDASE_A1"/>
    <property type="match status" value="1"/>
</dbReference>
<evidence type="ECO:0000256" key="4">
    <source>
        <dbReference type="ARBA" id="ARBA00022750"/>
    </source>
</evidence>
<gene>
    <name evidence="13" type="ORF">TrRE_jg1915</name>
</gene>
<dbReference type="InterPro" id="IPR001969">
    <property type="entry name" value="Aspartic_peptidase_AS"/>
</dbReference>
<keyword evidence="5 9" id="KW-0378">Hydrolase</keyword>
<dbReference type="InterPro" id="IPR021109">
    <property type="entry name" value="Peptidase_aspartic_dom_sf"/>
</dbReference>
<dbReference type="SUPFAM" id="SSF50630">
    <property type="entry name" value="Acid proteases"/>
    <property type="match status" value="1"/>
</dbReference>
<comment type="caution">
    <text evidence="13">The sequence shown here is derived from an EMBL/GenBank/DDBJ whole genome shotgun (WGS) entry which is preliminary data.</text>
</comment>
<evidence type="ECO:0000256" key="6">
    <source>
        <dbReference type="ARBA" id="ARBA00023145"/>
    </source>
</evidence>
<evidence type="ECO:0000313" key="13">
    <source>
        <dbReference type="EMBL" id="GMH70920.1"/>
    </source>
</evidence>
<proteinExistence type="inferred from homology"/>
<accession>A0A9W7AJ70</accession>
<dbReference type="InterPro" id="IPR033121">
    <property type="entry name" value="PEPTIDASE_A1"/>
</dbReference>
<evidence type="ECO:0000256" key="11">
    <source>
        <dbReference type="SAM" id="Phobius"/>
    </source>
</evidence>
<evidence type="ECO:0000313" key="14">
    <source>
        <dbReference type="Proteomes" id="UP001165082"/>
    </source>
</evidence>
<name>A0A9W7AJ70_9STRA</name>
<evidence type="ECO:0000256" key="1">
    <source>
        <dbReference type="ARBA" id="ARBA00007447"/>
    </source>
</evidence>
<feature type="compositionally biased region" description="Acidic residues" evidence="10">
    <location>
        <begin position="854"/>
        <end position="863"/>
    </location>
</feature>
<reference evidence="13" key="1">
    <citation type="submission" date="2022-07" db="EMBL/GenBank/DDBJ databases">
        <title>Genome analysis of Parmales, a sister group of diatoms, reveals the evolutionary specialization of diatoms from phago-mixotrophs to photoautotrophs.</title>
        <authorList>
            <person name="Ban H."/>
            <person name="Sato S."/>
            <person name="Yoshikawa S."/>
            <person name="Kazumasa Y."/>
            <person name="Nakamura Y."/>
            <person name="Ichinomiya M."/>
            <person name="Saitoh K."/>
            <person name="Sato N."/>
            <person name="Blanc-Mathieu R."/>
            <person name="Endo H."/>
            <person name="Kuwata A."/>
            <person name="Ogata H."/>
        </authorList>
    </citation>
    <scope>NUCLEOTIDE SEQUENCE</scope>
</reference>
<dbReference type="GO" id="GO:0004190">
    <property type="term" value="F:aspartic-type endopeptidase activity"/>
    <property type="evidence" value="ECO:0007669"/>
    <property type="project" value="UniProtKB-KW"/>
</dbReference>
<evidence type="ECO:0000256" key="9">
    <source>
        <dbReference type="RuleBase" id="RU000454"/>
    </source>
</evidence>
<evidence type="ECO:0000256" key="7">
    <source>
        <dbReference type="PIRSR" id="PIRSR601461-1"/>
    </source>
</evidence>
<evidence type="ECO:0000256" key="5">
    <source>
        <dbReference type="ARBA" id="ARBA00022801"/>
    </source>
</evidence>
<feature type="disulfide bond" evidence="8">
    <location>
        <begin position="86"/>
        <end position="115"/>
    </location>
</feature>
<dbReference type="Gene3D" id="2.40.70.10">
    <property type="entry name" value="Acid Proteases"/>
    <property type="match status" value="2"/>
</dbReference>
<evidence type="ECO:0000256" key="8">
    <source>
        <dbReference type="PIRSR" id="PIRSR601461-2"/>
    </source>
</evidence>
<feature type="domain" description="Peptidase A1" evidence="12">
    <location>
        <begin position="54"/>
        <end position="441"/>
    </location>
</feature>
<evidence type="ECO:0000256" key="3">
    <source>
        <dbReference type="ARBA" id="ARBA00022729"/>
    </source>
</evidence>
<keyword evidence="11" id="KW-0812">Transmembrane</keyword>
<dbReference type="PRINTS" id="PR00792">
    <property type="entry name" value="PEPSIN"/>
</dbReference>
<feature type="region of interest" description="Disordered" evidence="10">
    <location>
        <begin position="841"/>
        <end position="863"/>
    </location>
</feature>
<dbReference type="OrthoDB" id="2747330at2759"/>
<dbReference type="Pfam" id="PF14543">
    <property type="entry name" value="TAXi_N"/>
    <property type="match status" value="1"/>
</dbReference>
<sequence>MTNDLIEDEEKHRMLSRHERELTKRLRKLQSSPIASTVEGTSQITPLFQGIGTHYADLWVGGPIPQRQTVIVDTGSHYTAFPCVGCKDCGESYHTNNYFDTTKSDSFRQLGCTECDPGGHCSNSRCEFSQSYTEGSSWHAYQGKDKFWVGRDMDDETNVDFAGRFALDDFMFGCQYSETGLFRTQLANGIMGMSAQEATFVNKLYQANQITHNRFTMCFQRHDYYEKEHGVGSGAMVFGGVDTRWHTSQMLFVQNEKKSGWFTVHITGFYLRKGGGEGIVGEQDQTLESINFQESSMNSGKGVIVDSGTTDTYLSSKLGAPFKSAFKEITGKTYTNTHWTLTEQEMLQLPTVIIQLRSKQTLNPDDAEGLRKNSGNGYDMGSEDDILVAMPPSHYMEYNANTKQYTPRLYFTESSGGVLGANFMQGHDVLFDWQENVVGFARSDCDYSSIPIDEIVKNPNSDCEFLADGDFVKEKCSAETTCENDDGSFRNISTGTELWGRVVRKSASGTGKTCPDVAAEEAAAKDGILFENCDDSECFEARPCSCACRGGGLDNKTLSYCNDKTAPEPGIDDTPNDLCEDLWGSCHISEDEGLLCQQVKIESVYNAKDKNCYQVGSSTRDCSKGSCASSTPRVPYRAQVIIGISKATWGSSNSNDHVEQFFEDAMATALDGAGALKDWTGVAAGDIHIVMVDEWKNVDNADGELLGTKVIVEVGIPNTEYDPKVSWDSVCDIQVSKAAEGAEEVKVKASDSTFADELLVQLKKFMAPSGSEDIFENIDDVKVVEAWTQRMDHCASGGNGGGGVFPPDDTEGGGGGSGTIVFSFFVTFSAVAAFVWHRRKGSDPRGKGYNVQVNEDEDGVEMA</sequence>
<keyword evidence="14" id="KW-1185">Reference proteome</keyword>
<dbReference type="PANTHER" id="PTHR47965:SF12">
    <property type="entry name" value="ASPARTIC PROTEINASE 3-RELATED"/>
    <property type="match status" value="1"/>
</dbReference>
<comment type="similarity">
    <text evidence="1 9">Belongs to the peptidase A1 family.</text>
</comment>
<dbReference type="InterPro" id="IPR001461">
    <property type="entry name" value="Aspartic_peptidase_A1"/>
</dbReference>